<dbReference type="Pfam" id="PF00687">
    <property type="entry name" value="Ribosomal_L1"/>
    <property type="match status" value="1"/>
</dbReference>
<dbReference type="InterPro" id="IPR016095">
    <property type="entry name" value="Ribosomal_uL1_3-a/b-sand"/>
</dbReference>
<dbReference type="PIRSF" id="PIRSF002155">
    <property type="entry name" value="Ribosomal_L1"/>
    <property type="match status" value="1"/>
</dbReference>
<dbReference type="InterPro" id="IPR028364">
    <property type="entry name" value="Ribosomal_uL1/biogenesis"/>
</dbReference>
<dbReference type="Gene3D" id="3.30.190.20">
    <property type="match status" value="1"/>
</dbReference>
<feature type="region of interest" description="Disordered" evidence="4">
    <location>
        <begin position="37"/>
        <end position="63"/>
    </location>
</feature>
<dbReference type="KEGG" id="vpo:Kpol_392p3"/>
<dbReference type="InterPro" id="IPR002143">
    <property type="entry name" value="Ribosomal_uL1"/>
</dbReference>
<dbReference type="PANTHER" id="PTHR36427:SF3">
    <property type="entry name" value="LARGE RIBOSOMAL SUBUNIT PROTEIN UL1M"/>
    <property type="match status" value="1"/>
</dbReference>
<dbReference type="OrthoDB" id="1747252at2759"/>
<keyword evidence="2" id="KW-0689">Ribosomal protein</keyword>
<evidence type="ECO:0000256" key="4">
    <source>
        <dbReference type="SAM" id="MobiDB-lite"/>
    </source>
</evidence>
<name>A7TRR4_VANPO</name>
<keyword evidence="3" id="KW-0687">Ribonucleoprotein</keyword>
<dbReference type="GO" id="GO:0006412">
    <property type="term" value="P:translation"/>
    <property type="evidence" value="ECO:0007669"/>
    <property type="project" value="InterPro"/>
</dbReference>
<dbReference type="Gene3D" id="3.40.50.790">
    <property type="match status" value="1"/>
</dbReference>
<reference evidence="5 6" key="1">
    <citation type="journal article" date="2007" name="Proc. Natl. Acad. Sci. U.S.A.">
        <title>Independent sorting-out of thousands of duplicated gene pairs in two yeast species descended from a whole-genome duplication.</title>
        <authorList>
            <person name="Scannell D.R."/>
            <person name="Frank A.C."/>
            <person name="Conant G.C."/>
            <person name="Byrne K.P."/>
            <person name="Woolfit M."/>
            <person name="Wolfe K.H."/>
        </authorList>
    </citation>
    <scope>NUCLEOTIDE SEQUENCE [LARGE SCALE GENOMIC DNA]</scope>
    <source>
        <strain evidence="6">ATCC 22028 / DSM 70294 / BCRC 21397 / CBS 2163 / NBRC 10782 / NRRL Y-8283 / UCD 57-17</strain>
    </source>
</reference>
<dbReference type="AlphaFoldDB" id="A7TRR4"/>
<feature type="compositionally biased region" description="Basic residues" evidence="4">
    <location>
        <begin position="44"/>
        <end position="59"/>
    </location>
</feature>
<dbReference type="STRING" id="436907.A7TRR4"/>
<dbReference type="CDD" id="cd00403">
    <property type="entry name" value="Ribosomal_L1"/>
    <property type="match status" value="1"/>
</dbReference>
<evidence type="ECO:0000313" key="5">
    <source>
        <dbReference type="EMBL" id="EDO15036.1"/>
    </source>
</evidence>
<dbReference type="GeneID" id="5543090"/>
<dbReference type="eggNOG" id="KOG1569">
    <property type="taxonomic scope" value="Eukaryota"/>
</dbReference>
<comment type="similarity">
    <text evidence="1">Belongs to the universal ribosomal protein uL1 family.</text>
</comment>
<protein>
    <recommendedName>
        <fullName evidence="7">Ribosomal protein</fullName>
    </recommendedName>
</protein>
<dbReference type="InParanoid" id="A7TRR4"/>
<dbReference type="GO" id="GO:0003735">
    <property type="term" value="F:structural constituent of ribosome"/>
    <property type="evidence" value="ECO:0007669"/>
    <property type="project" value="EnsemblFungi"/>
</dbReference>
<gene>
    <name evidence="5" type="ORF">Kpol_392p3</name>
</gene>
<dbReference type="PhylomeDB" id="A7TRR4"/>
<organism evidence="6">
    <name type="scientific">Vanderwaltozyma polyspora (strain ATCC 22028 / DSM 70294 / BCRC 21397 / CBS 2163 / NBRC 10782 / NRRL Y-8283 / UCD 57-17)</name>
    <name type="common">Kluyveromyces polysporus</name>
    <dbReference type="NCBI Taxonomy" id="436907"/>
    <lineage>
        <taxon>Eukaryota</taxon>
        <taxon>Fungi</taxon>
        <taxon>Dikarya</taxon>
        <taxon>Ascomycota</taxon>
        <taxon>Saccharomycotina</taxon>
        <taxon>Saccharomycetes</taxon>
        <taxon>Saccharomycetales</taxon>
        <taxon>Saccharomycetaceae</taxon>
        <taxon>Vanderwaltozyma</taxon>
    </lineage>
</organism>
<dbReference type="RefSeq" id="XP_001642894.1">
    <property type="nucleotide sequence ID" value="XM_001642844.1"/>
</dbReference>
<dbReference type="HOGENOM" id="CLU_062853_1_1_1"/>
<evidence type="ECO:0000256" key="2">
    <source>
        <dbReference type="ARBA" id="ARBA00022980"/>
    </source>
</evidence>
<dbReference type="PANTHER" id="PTHR36427">
    <property type="entry name" value="54S RIBOSOMAL PROTEIN L1, MITOCHONDRIAL"/>
    <property type="match status" value="1"/>
</dbReference>
<accession>A7TRR4</accession>
<dbReference type="EMBL" id="DS480486">
    <property type="protein sequence ID" value="EDO15036.1"/>
    <property type="molecule type" value="Genomic_DNA"/>
</dbReference>
<evidence type="ECO:0000313" key="6">
    <source>
        <dbReference type="Proteomes" id="UP000000267"/>
    </source>
</evidence>
<evidence type="ECO:0008006" key="7">
    <source>
        <dbReference type="Google" id="ProtNLM"/>
    </source>
</evidence>
<dbReference type="GO" id="GO:0005762">
    <property type="term" value="C:mitochondrial large ribosomal subunit"/>
    <property type="evidence" value="ECO:0007669"/>
    <property type="project" value="EnsemblFungi"/>
</dbReference>
<sequence>MLSRSFGILSRRCEYHSGRVLLAEAVAASETASAKPVSKSVKDKLKRRELRRHSKRKADARKPASSYPLYMPISQALRYLRAAEVGQPISQQIITITTDVVSERGNLNLNGNISYNTPIKDVKIAVFSNDPEKLAKIKEEHNCHLIGGTDLVEKIKSGKQPVDFDKAFATPDISPMLTSQLARVLGPRGVLPTIKKGTVSEDVSSLIKGSIGLMPFRQTGNSISVSVGRCNFSDKQILENIIAVRSAYNTTLSSQKSKKPSLLGKTTITSTHGPGITIDFA</sequence>
<dbReference type="FunCoup" id="A7TRR4">
    <property type="interactions" value="332"/>
</dbReference>
<dbReference type="InterPro" id="IPR023674">
    <property type="entry name" value="Ribosomal_uL1-like"/>
</dbReference>
<evidence type="ECO:0000256" key="1">
    <source>
        <dbReference type="ARBA" id="ARBA00010531"/>
    </source>
</evidence>
<dbReference type="OMA" id="EFRVDKH"/>
<dbReference type="GO" id="GO:0003723">
    <property type="term" value="F:RNA binding"/>
    <property type="evidence" value="ECO:0007669"/>
    <property type="project" value="InterPro"/>
</dbReference>
<evidence type="ECO:0000256" key="3">
    <source>
        <dbReference type="ARBA" id="ARBA00023274"/>
    </source>
</evidence>
<dbReference type="SUPFAM" id="SSF56808">
    <property type="entry name" value="Ribosomal protein L1"/>
    <property type="match status" value="1"/>
</dbReference>
<proteinExistence type="inferred from homology"/>
<dbReference type="Proteomes" id="UP000000267">
    <property type="component" value="Unassembled WGS sequence"/>
</dbReference>
<keyword evidence="6" id="KW-1185">Reference proteome</keyword>